<keyword evidence="12" id="KW-0119">Carbohydrate metabolism</keyword>
<evidence type="ECO:0000256" key="6">
    <source>
        <dbReference type="ARBA" id="ARBA00022600"/>
    </source>
</evidence>
<comment type="subunit">
    <text evidence="3">Monomer.</text>
</comment>
<evidence type="ECO:0000256" key="1">
    <source>
        <dbReference type="ARBA" id="ARBA00004964"/>
    </source>
</evidence>
<dbReference type="RefSeq" id="WP_344992029.1">
    <property type="nucleotide sequence ID" value="NZ_BAABFR010000011.1"/>
</dbReference>
<evidence type="ECO:0000313" key="17">
    <source>
        <dbReference type="Proteomes" id="UP001500635"/>
    </source>
</evidence>
<evidence type="ECO:0000256" key="5">
    <source>
        <dbReference type="ARBA" id="ARBA00013882"/>
    </source>
</evidence>
<keyword evidence="11" id="KW-0320">Glycogen biosynthesis</keyword>
<evidence type="ECO:0000313" key="16">
    <source>
        <dbReference type="EMBL" id="GAA4387031.1"/>
    </source>
</evidence>
<evidence type="ECO:0000256" key="14">
    <source>
        <dbReference type="ARBA" id="ARBA00049067"/>
    </source>
</evidence>
<evidence type="ECO:0000256" key="4">
    <source>
        <dbReference type="ARBA" id="ARBA00011962"/>
    </source>
</evidence>
<organism evidence="16 17">
    <name type="scientific">Tsukamurella soli</name>
    <dbReference type="NCBI Taxonomy" id="644556"/>
    <lineage>
        <taxon>Bacteria</taxon>
        <taxon>Bacillati</taxon>
        <taxon>Actinomycetota</taxon>
        <taxon>Actinomycetes</taxon>
        <taxon>Mycobacteriales</taxon>
        <taxon>Tsukamurellaceae</taxon>
        <taxon>Tsukamurella</taxon>
    </lineage>
</organism>
<reference evidence="17" key="1">
    <citation type="journal article" date="2019" name="Int. J. Syst. Evol. Microbiol.">
        <title>The Global Catalogue of Microorganisms (GCM) 10K type strain sequencing project: providing services to taxonomists for standard genome sequencing and annotation.</title>
        <authorList>
            <consortium name="The Broad Institute Genomics Platform"/>
            <consortium name="The Broad Institute Genome Sequencing Center for Infectious Disease"/>
            <person name="Wu L."/>
            <person name="Ma J."/>
        </authorList>
    </citation>
    <scope>NUCLEOTIDE SEQUENCE [LARGE SCALE GENOMIC DNA]</scope>
    <source>
        <strain evidence="17">JCM 17688</strain>
    </source>
</reference>
<dbReference type="Gene3D" id="3.90.1200.10">
    <property type="match status" value="1"/>
</dbReference>
<keyword evidence="6" id="KW-0321">Glycogen metabolism</keyword>
<dbReference type="InterPro" id="IPR040999">
    <property type="entry name" value="Mak_N_cap"/>
</dbReference>
<evidence type="ECO:0000256" key="2">
    <source>
        <dbReference type="ARBA" id="ARBA00006219"/>
    </source>
</evidence>
<evidence type="ECO:0000256" key="10">
    <source>
        <dbReference type="ARBA" id="ARBA00022840"/>
    </source>
</evidence>
<evidence type="ECO:0000256" key="13">
    <source>
        <dbReference type="ARBA" id="ARBA00031251"/>
    </source>
</evidence>
<feature type="domain" description="Maltokinase N-terminal cap" evidence="15">
    <location>
        <begin position="19"/>
        <end position="102"/>
    </location>
</feature>
<evidence type="ECO:0000256" key="7">
    <source>
        <dbReference type="ARBA" id="ARBA00022679"/>
    </source>
</evidence>
<sequence>MSGPDLPTDAELADAVARWLPAQRWFGAKTHAITGARVVVRRDFAAPEPGTIVWLLVEVELDGAAAQIYQVPLLVRGALPRHAEHALVPAALDVTLTDALADPDGALAVARRVAAGGAEGAIGFQSLRLGWATDIRRVHPLGVEQSNTSVVLDDHTLLKLFRRIFPGPNPDVEVTAALTTAGCPAVAPLLGSVDLAGFGPADTPDAPTTLAMVQEFAANASDGWQMALNSVRDLMAEGDLLAEEVGSDFAAETERLGEAIARVHADLAAALGTAPLTDPRARFAALPSQLDEAATVVPALARVRAEVAAIAEAAAREAESSAEVGTLQRIHGDLHLGQALRTPSGWLLVDFEGEPSASPAERRALDHPLRDVAGVLRSLDYAGQHPLMHLTTPSQQLRFRAAEWTRRNRDAFCTGYAEVAGRDPRSTPAVLRAFEVEKAVYETVYEAQNRPSWVGLPLRAIEALTAHQGTR</sequence>
<dbReference type="InterPro" id="IPR011009">
    <property type="entry name" value="Kinase-like_dom_sf"/>
</dbReference>
<evidence type="ECO:0000256" key="11">
    <source>
        <dbReference type="ARBA" id="ARBA00023056"/>
    </source>
</evidence>
<dbReference type="Pfam" id="PF18085">
    <property type="entry name" value="Mak_N_cap"/>
    <property type="match status" value="1"/>
</dbReference>
<dbReference type="EC" id="2.7.1.175" evidence="4"/>
<comment type="catalytic activity">
    <reaction evidence="14">
        <text>D-maltose + ATP = alpha-maltose 1-phosphate + ADP + H(+)</text>
        <dbReference type="Rhea" id="RHEA:31915"/>
        <dbReference type="ChEBI" id="CHEBI:15378"/>
        <dbReference type="ChEBI" id="CHEBI:17306"/>
        <dbReference type="ChEBI" id="CHEBI:30616"/>
        <dbReference type="ChEBI" id="CHEBI:63576"/>
        <dbReference type="ChEBI" id="CHEBI:456216"/>
        <dbReference type="EC" id="2.7.1.175"/>
    </reaction>
</comment>
<comment type="similarity">
    <text evidence="2">Belongs to the aminoglycoside phosphotransferase family.</text>
</comment>
<dbReference type="Proteomes" id="UP001500635">
    <property type="component" value="Unassembled WGS sequence"/>
</dbReference>
<comment type="pathway">
    <text evidence="1">Glycan biosynthesis; glycogen biosynthesis.</text>
</comment>
<gene>
    <name evidence="16" type="primary">mak</name>
    <name evidence="16" type="ORF">GCM10023147_10960</name>
</gene>
<keyword evidence="10" id="KW-0067">ATP-binding</keyword>
<evidence type="ECO:0000256" key="12">
    <source>
        <dbReference type="ARBA" id="ARBA00023277"/>
    </source>
</evidence>
<name>A0ABP8J8U9_9ACTN</name>
<keyword evidence="17" id="KW-1185">Reference proteome</keyword>
<proteinExistence type="inferred from homology"/>
<protein>
    <recommendedName>
        <fullName evidence="5">Maltokinase</fullName>
        <ecNumber evidence="4">2.7.1.175</ecNumber>
    </recommendedName>
    <alternativeName>
        <fullName evidence="13">Maltose-1-phosphate synthase</fullName>
    </alternativeName>
</protein>
<dbReference type="EMBL" id="BAABFR010000011">
    <property type="protein sequence ID" value="GAA4387031.1"/>
    <property type="molecule type" value="Genomic_DNA"/>
</dbReference>
<evidence type="ECO:0000256" key="3">
    <source>
        <dbReference type="ARBA" id="ARBA00011245"/>
    </source>
</evidence>
<comment type="caution">
    <text evidence="16">The sequence shown here is derived from an EMBL/GenBank/DDBJ whole genome shotgun (WGS) entry which is preliminary data.</text>
</comment>
<evidence type="ECO:0000256" key="9">
    <source>
        <dbReference type="ARBA" id="ARBA00022777"/>
    </source>
</evidence>
<keyword evidence="7" id="KW-0808">Transferase</keyword>
<evidence type="ECO:0000259" key="15">
    <source>
        <dbReference type="Pfam" id="PF18085"/>
    </source>
</evidence>
<dbReference type="SUPFAM" id="SSF56112">
    <property type="entry name" value="Protein kinase-like (PK-like)"/>
    <property type="match status" value="1"/>
</dbReference>
<keyword evidence="8" id="KW-0547">Nucleotide-binding</keyword>
<keyword evidence="9" id="KW-0418">Kinase</keyword>
<accession>A0ABP8J8U9</accession>
<evidence type="ECO:0000256" key="8">
    <source>
        <dbReference type="ARBA" id="ARBA00022741"/>
    </source>
</evidence>